<evidence type="ECO:0000313" key="5">
    <source>
        <dbReference type="EMBL" id="SMF00207.1"/>
    </source>
</evidence>
<comment type="caution">
    <text evidence="5">The sequence shown here is derived from an EMBL/GenBank/DDBJ whole genome shotgun (WGS) entry which is preliminary data.</text>
</comment>
<evidence type="ECO:0000259" key="4">
    <source>
        <dbReference type="PROSITE" id="PS50932"/>
    </source>
</evidence>
<dbReference type="CDD" id="cd01392">
    <property type="entry name" value="HTH_LacI"/>
    <property type="match status" value="1"/>
</dbReference>
<gene>
    <name evidence="5" type="ORF">SAMN02744124_00756</name>
</gene>
<accession>A0ABY1LTH4</accession>
<proteinExistence type="predicted"/>
<dbReference type="PROSITE" id="PS50932">
    <property type="entry name" value="HTH_LACI_2"/>
    <property type="match status" value="1"/>
</dbReference>
<dbReference type="EMBL" id="FXAE01000004">
    <property type="protein sequence ID" value="SMF00207.1"/>
    <property type="molecule type" value="Genomic_DNA"/>
</dbReference>
<dbReference type="SUPFAM" id="SSF47413">
    <property type="entry name" value="lambda repressor-like DNA-binding domains"/>
    <property type="match status" value="1"/>
</dbReference>
<evidence type="ECO:0000256" key="3">
    <source>
        <dbReference type="ARBA" id="ARBA00023163"/>
    </source>
</evidence>
<evidence type="ECO:0000256" key="2">
    <source>
        <dbReference type="ARBA" id="ARBA00023125"/>
    </source>
</evidence>
<dbReference type="RefSeq" id="WP_139817468.1">
    <property type="nucleotide sequence ID" value="NZ_FXAE01000004.1"/>
</dbReference>
<dbReference type="PANTHER" id="PTHR30146">
    <property type="entry name" value="LACI-RELATED TRANSCRIPTIONAL REPRESSOR"/>
    <property type="match status" value="1"/>
</dbReference>
<dbReference type="InterPro" id="IPR028082">
    <property type="entry name" value="Peripla_BP_I"/>
</dbReference>
<dbReference type="Pfam" id="PF00356">
    <property type="entry name" value="LacI"/>
    <property type="match status" value="1"/>
</dbReference>
<dbReference type="PROSITE" id="PS00356">
    <property type="entry name" value="HTH_LACI_1"/>
    <property type="match status" value="1"/>
</dbReference>
<protein>
    <submittedName>
        <fullName evidence="5">Transcriptional regulators</fullName>
    </submittedName>
</protein>
<dbReference type="InterPro" id="IPR010982">
    <property type="entry name" value="Lambda_DNA-bd_dom_sf"/>
</dbReference>
<dbReference type="SUPFAM" id="SSF53822">
    <property type="entry name" value="Periplasmic binding protein-like I"/>
    <property type="match status" value="1"/>
</dbReference>
<dbReference type="Gene3D" id="3.40.50.2300">
    <property type="match status" value="1"/>
</dbReference>
<dbReference type="PANTHER" id="PTHR30146:SF109">
    <property type="entry name" value="HTH-TYPE TRANSCRIPTIONAL REGULATOR GALS"/>
    <property type="match status" value="1"/>
</dbReference>
<keyword evidence="2" id="KW-0238">DNA-binding</keyword>
<dbReference type="SMART" id="SM00354">
    <property type="entry name" value="HTH_LACI"/>
    <property type="match status" value="1"/>
</dbReference>
<dbReference type="Gene3D" id="1.10.260.40">
    <property type="entry name" value="lambda repressor-like DNA-binding domains"/>
    <property type="match status" value="1"/>
</dbReference>
<organism evidence="5 6">
    <name type="scientific">Paenibacillus barengoltzii J12</name>
    <dbReference type="NCBI Taxonomy" id="935846"/>
    <lineage>
        <taxon>Bacteria</taxon>
        <taxon>Bacillati</taxon>
        <taxon>Bacillota</taxon>
        <taxon>Bacilli</taxon>
        <taxon>Bacillales</taxon>
        <taxon>Paenibacillaceae</taxon>
        <taxon>Paenibacillus</taxon>
    </lineage>
</organism>
<evidence type="ECO:0000313" key="6">
    <source>
        <dbReference type="Proteomes" id="UP000192939"/>
    </source>
</evidence>
<name>A0ABY1LTH4_9BACL</name>
<reference evidence="5 6" key="1">
    <citation type="submission" date="2017-04" db="EMBL/GenBank/DDBJ databases">
        <authorList>
            <person name="Varghese N."/>
            <person name="Submissions S."/>
        </authorList>
    </citation>
    <scope>NUCLEOTIDE SEQUENCE [LARGE SCALE GENOMIC DNA]</scope>
    <source>
        <strain evidence="5 6">J12</strain>
    </source>
</reference>
<dbReference type="InterPro" id="IPR000843">
    <property type="entry name" value="HTH_LacI"/>
</dbReference>
<keyword evidence="6" id="KW-1185">Reference proteome</keyword>
<dbReference type="Proteomes" id="UP000192939">
    <property type="component" value="Unassembled WGS sequence"/>
</dbReference>
<evidence type="ECO:0000256" key="1">
    <source>
        <dbReference type="ARBA" id="ARBA00023015"/>
    </source>
</evidence>
<sequence length="328" mass="36741">MKKATMKDIAREAKVSVATVSYILNHVDNQKITDETRCRVLEAAKKLNYIPSLAARSLVRGKSGMVALLFCRSERDGLWKQLYYGRLAERMEMLCNQAGYHLLVLGMDALRPNPEIIRQREVDGVLLAGVKQDVFRDISVHFSFGVPIVLLDTHIDDPLFHKVVMDYRKAFTLWREQSAATARRFLVLDDFTNENTMKIIMDAAELEPEAIFVLTADNVDHLPDFLARFRGGAGIVINEFVGMLVANASRGLDVDLTVLCTSGCPEVLPSTVHKLTSEANRGQLEVAFQIMQFYIESKDKPPSNASSKTQVGYEEYVSIPLQQVNAEG</sequence>
<keyword evidence="1" id="KW-0805">Transcription regulation</keyword>
<keyword evidence="3" id="KW-0804">Transcription</keyword>
<feature type="domain" description="HTH lacI-type" evidence="4">
    <location>
        <begin position="4"/>
        <end position="60"/>
    </location>
</feature>